<name>A0A165RKD8_9AGAM</name>
<gene>
    <name evidence="2" type="ORF">NEOLEDRAFT_1179687</name>
</gene>
<accession>A0A165RKD8</accession>
<proteinExistence type="predicted"/>
<reference evidence="2 3" key="1">
    <citation type="journal article" date="2016" name="Mol. Biol. Evol.">
        <title>Comparative Genomics of Early-Diverging Mushroom-Forming Fungi Provides Insights into the Origins of Lignocellulose Decay Capabilities.</title>
        <authorList>
            <person name="Nagy L.G."/>
            <person name="Riley R."/>
            <person name="Tritt A."/>
            <person name="Adam C."/>
            <person name="Daum C."/>
            <person name="Floudas D."/>
            <person name="Sun H."/>
            <person name="Yadav J.S."/>
            <person name="Pangilinan J."/>
            <person name="Larsson K.H."/>
            <person name="Matsuura K."/>
            <person name="Barry K."/>
            <person name="Labutti K."/>
            <person name="Kuo R."/>
            <person name="Ohm R.A."/>
            <person name="Bhattacharya S.S."/>
            <person name="Shirouzu T."/>
            <person name="Yoshinaga Y."/>
            <person name="Martin F.M."/>
            <person name="Grigoriev I.V."/>
            <person name="Hibbett D.S."/>
        </authorList>
    </citation>
    <scope>NUCLEOTIDE SEQUENCE [LARGE SCALE GENOMIC DNA]</scope>
    <source>
        <strain evidence="2 3">HHB14362 ss-1</strain>
    </source>
</reference>
<organism evidence="2 3">
    <name type="scientific">Neolentinus lepideus HHB14362 ss-1</name>
    <dbReference type="NCBI Taxonomy" id="1314782"/>
    <lineage>
        <taxon>Eukaryota</taxon>
        <taxon>Fungi</taxon>
        <taxon>Dikarya</taxon>
        <taxon>Basidiomycota</taxon>
        <taxon>Agaricomycotina</taxon>
        <taxon>Agaricomycetes</taxon>
        <taxon>Gloeophyllales</taxon>
        <taxon>Gloeophyllaceae</taxon>
        <taxon>Neolentinus</taxon>
    </lineage>
</organism>
<dbReference type="Proteomes" id="UP000076761">
    <property type="component" value="Unassembled WGS sequence"/>
</dbReference>
<evidence type="ECO:0000313" key="3">
    <source>
        <dbReference type="Proteomes" id="UP000076761"/>
    </source>
</evidence>
<feature type="compositionally biased region" description="Basic residues" evidence="1">
    <location>
        <begin position="89"/>
        <end position="102"/>
    </location>
</feature>
<keyword evidence="3" id="KW-1185">Reference proteome</keyword>
<dbReference type="EMBL" id="KV425581">
    <property type="protein sequence ID" value="KZT23937.1"/>
    <property type="molecule type" value="Genomic_DNA"/>
</dbReference>
<sequence length="102" mass="11557">MKNEYLELALCDDNWKIKAIAMDVYHGFSKNHVKPHVQFMDVNLQNLIQLDDDKDKLLISDLEAPVLTPAVSPIEKRKVPDGAPAGPKKPLKTKRLNLKNNL</sequence>
<feature type="region of interest" description="Disordered" evidence="1">
    <location>
        <begin position="73"/>
        <end position="102"/>
    </location>
</feature>
<dbReference type="AlphaFoldDB" id="A0A165RKD8"/>
<evidence type="ECO:0000313" key="2">
    <source>
        <dbReference type="EMBL" id="KZT23937.1"/>
    </source>
</evidence>
<protein>
    <submittedName>
        <fullName evidence="2">Uncharacterized protein</fullName>
    </submittedName>
</protein>
<evidence type="ECO:0000256" key="1">
    <source>
        <dbReference type="SAM" id="MobiDB-lite"/>
    </source>
</evidence>
<dbReference type="InParanoid" id="A0A165RKD8"/>